<dbReference type="PANTHER" id="PTHR42859">
    <property type="entry name" value="OXIDOREDUCTASE"/>
    <property type="match status" value="1"/>
</dbReference>
<evidence type="ECO:0000259" key="5">
    <source>
        <dbReference type="PROSITE" id="PS51379"/>
    </source>
</evidence>
<evidence type="ECO:0000256" key="2">
    <source>
        <dbReference type="ARBA" id="ARBA00022723"/>
    </source>
</evidence>
<protein>
    <submittedName>
        <fullName evidence="6">Ion-translocating oxidoreductase complex subunit B</fullName>
    </submittedName>
</protein>
<feature type="domain" description="4Fe-4S ferredoxin-type" evidence="5">
    <location>
        <begin position="26"/>
        <end position="48"/>
    </location>
</feature>
<dbReference type="Pfam" id="PF13247">
    <property type="entry name" value="Fer4_11"/>
    <property type="match status" value="1"/>
</dbReference>
<proteinExistence type="predicted"/>
<keyword evidence="1" id="KW-0004">4Fe-4S</keyword>
<dbReference type="PROSITE" id="PS51379">
    <property type="entry name" value="4FE4S_FER_2"/>
    <property type="match status" value="3"/>
</dbReference>
<evidence type="ECO:0000256" key="1">
    <source>
        <dbReference type="ARBA" id="ARBA00022485"/>
    </source>
</evidence>
<keyword evidence="2" id="KW-0479">Metal-binding</keyword>
<evidence type="ECO:0000256" key="4">
    <source>
        <dbReference type="ARBA" id="ARBA00023014"/>
    </source>
</evidence>
<feature type="domain" description="4Fe-4S ferredoxin-type" evidence="5">
    <location>
        <begin position="75"/>
        <end position="105"/>
    </location>
</feature>
<evidence type="ECO:0000313" key="6">
    <source>
        <dbReference type="EMBL" id="QNO46737.1"/>
    </source>
</evidence>
<dbReference type="GO" id="GO:0016491">
    <property type="term" value="F:oxidoreductase activity"/>
    <property type="evidence" value="ECO:0007669"/>
    <property type="project" value="UniProtKB-ARBA"/>
</dbReference>
<dbReference type="SUPFAM" id="SSF54862">
    <property type="entry name" value="4Fe-4S ferredoxins"/>
    <property type="match status" value="1"/>
</dbReference>
<keyword evidence="4" id="KW-0411">Iron-sulfur</keyword>
<dbReference type="EMBL" id="MT631216">
    <property type="protein sequence ID" value="QNO46737.1"/>
    <property type="molecule type" value="Genomic_DNA"/>
</dbReference>
<dbReference type="InterPro" id="IPR050294">
    <property type="entry name" value="RnfB_subfamily"/>
</dbReference>
<sequence>MGGLSRACIGVRSVGGMERGFVVVVCRACDDPPCAKVCPTDAIKPREGGGVHLDITRCTGCGNCRDACLMGCVFWDDEINKPMICIHCGYCAKFCPHGVLSLETSKEGDYA</sequence>
<name>A0A7G9YFF3_9EURY</name>
<organism evidence="6">
    <name type="scientific">Candidatus Methanogaster sp. ANME-2c ERB4</name>
    <dbReference type="NCBI Taxonomy" id="2759911"/>
    <lineage>
        <taxon>Archaea</taxon>
        <taxon>Methanobacteriati</taxon>
        <taxon>Methanobacteriota</taxon>
        <taxon>Stenosarchaea group</taxon>
        <taxon>Methanomicrobia</taxon>
        <taxon>Methanosarcinales</taxon>
        <taxon>ANME-2 cluster</taxon>
        <taxon>Candidatus Methanogasteraceae</taxon>
        <taxon>Candidatus Methanogaster</taxon>
    </lineage>
</organism>
<dbReference type="GO" id="GO:0051539">
    <property type="term" value="F:4 iron, 4 sulfur cluster binding"/>
    <property type="evidence" value="ECO:0007669"/>
    <property type="project" value="UniProtKB-KW"/>
</dbReference>
<keyword evidence="3" id="KW-0408">Iron</keyword>
<gene>
    <name evidence="6" type="primary">rsxB_1</name>
    <name evidence="6" type="ORF">EIOBDEGA_00025</name>
</gene>
<dbReference type="InterPro" id="IPR017900">
    <property type="entry name" value="4Fe4S_Fe_S_CS"/>
</dbReference>
<evidence type="ECO:0000256" key="3">
    <source>
        <dbReference type="ARBA" id="ARBA00023004"/>
    </source>
</evidence>
<accession>A0A7G9YFF3</accession>
<dbReference type="InterPro" id="IPR017896">
    <property type="entry name" value="4Fe4S_Fe-S-bd"/>
</dbReference>
<dbReference type="PROSITE" id="PS00198">
    <property type="entry name" value="4FE4S_FER_1"/>
    <property type="match status" value="1"/>
</dbReference>
<dbReference type="Gene3D" id="3.30.70.20">
    <property type="match status" value="2"/>
</dbReference>
<dbReference type="AlphaFoldDB" id="A0A7G9YFF3"/>
<dbReference type="GO" id="GO:0046872">
    <property type="term" value="F:metal ion binding"/>
    <property type="evidence" value="ECO:0007669"/>
    <property type="project" value="UniProtKB-KW"/>
</dbReference>
<feature type="domain" description="4Fe-4S ferredoxin-type" evidence="5">
    <location>
        <begin position="49"/>
        <end position="73"/>
    </location>
</feature>
<dbReference type="PANTHER" id="PTHR42859:SF15">
    <property type="entry name" value="IRON-SULFUR CLUSTER BINDING PROTEIN"/>
    <property type="match status" value="1"/>
</dbReference>
<reference evidence="6" key="1">
    <citation type="submission" date="2020-06" db="EMBL/GenBank/DDBJ databases">
        <title>Unique genomic features of the anaerobic methanotrophic archaea.</title>
        <authorList>
            <person name="Chadwick G.L."/>
            <person name="Skennerton C.T."/>
            <person name="Laso-Perez R."/>
            <person name="Leu A.O."/>
            <person name="Speth D.R."/>
            <person name="Yu H."/>
            <person name="Morgan-Lang C."/>
            <person name="Hatzenpichler R."/>
            <person name="Goudeau D."/>
            <person name="Malmstrom R."/>
            <person name="Brazelton W.J."/>
            <person name="Woyke T."/>
            <person name="Hallam S.J."/>
            <person name="Tyson G.W."/>
            <person name="Wegener G."/>
            <person name="Boetius A."/>
            <person name="Orphan V."/>
        </authorList>
    </citation>
    <scope>NUCLEOTIDE SEQUENCE</scope>
</reference>